<organism evidence="4 5">
    <name type="scientific">Vibrio nereis</name>
    <dbReference type="NCBI Taxonomy" id="693"/>
    <lineage>
        <taxon>Bacteria</taxon>
        <taxon>Pseudomonadati</taxon>
        <taxon>Pseudomonadota</taxon>
        <taxon>Gammaproteobacteria</taxon>
        <taxon>Vibrionales</taxon>
        <taxon>Vibrionaceae</taxon>
        <taxon>Vibrio</taxon>
    </lineage>
</organism>
<dbReference type="InterPro" id="IPR025370">
    <property type="entry name" value="SgrR_HTH_N"/>
</dbReference>
<dbReference type="SUPFAM" id="SSF53850">
    <property type="entry name" value="Periplasmic binding protein-like II"/>
    <property type="match status" value="1"/>
</dbReference>
<dbReference type="AlphaFoldDB" id="A0A0M0HMK5"/>
<feature type="domain" description="Transcriptional regulator SgrR N-terminal HTH" evidence="3">
    <location>
        <begin position="17"/>
        <end position="103"/>
    </location>
</feature>
<dbReference type="InterPro" id="IPR000914">
    <property type="entry name" value="SBP_5_dom"/>
</dbReference>
<dbReference type="PANTHER" id="PTHR30290">
    <property type="entry name" value="PERIPLASMIC BINDING COMPONENT OF ABC TRANSPORTER"/>
    <property type="match status" value="1"/>
</dbReference>
<keyword evidence="1" id="KW-0238">DNA-binding</keyword>
<protein>
    <submittedName>
        <fullName evidence="4">ABC transporter substrate-binding protein</fullName>
    </submittedName>
</protein>
<keyword evidence="5" id="KW-1185">Reference proteome</keyword>
<accession>A0A0M0HMK5</accession>
<dbReference type="Pfam" id="PF12793">
    <property type="entry name" value="SgrR_N"/>
    <property type="match status" value="1"/>
</dbReference>
<feature type="domain" description="Solute-binding protein family 5" evidence="2">
    <location>
        <begin position="164"/>
        <end position="314"/>
    </location>
</feature>
<dbReference type="GO" id="GO:1904680">
    <property type="term" value="F:peptide transmembrane transporter activity"/>
    <property type="evidence" value="ECO:0007669"/>
    <property type="project" value="TreeGrafter"/>
</dbReference>
<dbReference type="Proteomes" id="UP000037515">
    <property type="component" value="Unassembled WGS sequence"/>
</dbReference>
<dbReference type="RefSeq" id="WP_053396101.1">
    <property type="nucleotide sequence ID" value="NZ_LHPJ01000008.1"/>
</dbReference>
<dbReference type="PATRIC" id="fig|693.5.peg.2517"/>
<dbReference type="GO" id="GO:0015833">
    <property type="term" value="P:peptide transport"/>
    <property type="evidence" value="ECO:0007669"/>
    <property type="project" value="TreeGrafter"/>
</dbReference>
<dbReference type="Gene3D" id="3.40.190.10">
    <property type="entry name" value="Periplasmic binding protein-like II"/>
    <property type="match status" value="1"/>
</dbReference>
<evidence type="ECO:0000313" key="5">
    <source>
        <dbReference type="Proteomes" id="UP000037515"/>
    </source>
</evidence>
<name>A0A0M0HMK5_VIBNE</name>
<gene>
    <name evidence="4" type="ORF">AKJ17_12270</name>
</gene>
<dbReference type="Gene3D" id="3.10.105.10">
    <property type="entry name" value="Dipeptide-binding Protein, Domain 3"/>
    <property type="match status" value="1"/>
</dbReference>
<proteinExistence type="predicted"/>
<evidence type="ECO:0000313" key="4">
    <source>
        <dbReference type="EMBL" id="KOO03315.1"/>
    </source>
</evidence>
<dbReference type="PANTHER" id="PTHR30290:SF72">
    <property type="entry name" value="HTH-TYPE TRANSCRIPTIONAL REGULATOR SGRR"/>
    <property type="match status" value="1"/>
</dbReference>
<dbReference type="EMBL" id="LHPJ01000008">
    <property type="protein sequence ID" value="KOO03315.1"/>
    <property type="molecule type" value="Genomic_DNA"/>
</dbReference>
<evidence type="ECO:0000259" key="2">
    <source>
        <dbReference type="Pfam" id="PF00496"/>
    </source>
</evidence>
<evidence type="ECO:0000259" key="3">
    <source>
        <dbReference type="Pfam" id="PF12793"/>
    </source>
</evidence>
<reference evidence="5" key="1">
    <citation type="submission" date="2015-08" db="EMBL/GenBank/DDBJ databases">
        <title>Vibrio galatheae sp. nov., a novel member of the Vibrionaceae family isolated from the Solomon Islands.</title>
        <authorList>
            <person name="Giubergia S."/>
            <person name="Machado H."/>
            <person name="Mateiu R.V."/>
            <person name="Gram L."/>
        </authorList>
    </citation>
    <scope>NUCLEOTIDE SEQUENCE [LARGE SCALE GENOMIC DNA]</scope>
    <source>
        <strain evidence="5">DSM 19584</strain>
    </source>
</reference>
<dbReference type="Pfam" id="PF00496">
    <property type="entry name" value="SBP_bac_5"/>
    <property type="match status" value="1"/>
</dbReference>
<comment type="caution">
    <text evidence="4">The sequence shown here is derived from an EMBL/GenBank/DDBJ whole genome shotgun (WGS) entry which is preliminary data.</text>
</comment>
<sequence length="565" mass="64604">MRYWKALAFCQHKLCLHQWRNVSLDEFSSALECTRRNTQLVIKRLVKEEVLDWRSGVGRGNLPSARLLKNVAERVERQANRLIENGQIEHALSLIGDDEKDRFLSDYLSQYQSTPQTKDVLKIPFYRATHDLDPIGINRRTEHHIANYLYSTLLKADDSSAGFSGDLAHAWRLEEHALSITLRKGLKFHDGTPLYAQDVHNHFQRLMASPYISKALYQFIDEIEVDGLYKIKFVSHSMPMLLPKLLAHGAMGITKQVGDTIFGCGPFVLSEQNEWRTLLTVNTTYHGHRPWIDGIEIWNMGDKAKDFELNSHVVHGSHLRPAQKAQFTSCQQWERGCVHAMLNPLRHPWMKEYTHRAALQDLLLSMGKPTGDQCEEVARATGMVSEPNAIPKADLFHIASALERLPKPTPRLTIMTYQLGTHIETAKLAVTSLTQLGIDCILEVLEYPEFNHIDTLSRADIIITGEVFSEDTEMSWLGWLLCTNSNEACLSPENKTWLLTEIVKVMHRADNKRRLDEFDKLEKQLIAKGIYQPLFHVKQDLNISNHISAPELLANGWIDFSNITM</sequence>
<dbReference type="OrthoDB" id="9801912at2"/>
<dbReference type="GO" id="GO:0003677">
    <property type="term" value="F:DNA binding"/>
    <property type="evidence" value="ECO:0007669"/>
    <property type="project" value="UniProtKB-KW"/>
</dbReference>
<dbReference type="InterPro" id="IPR039424">
    <property type="entry name" value="SBP_5"/>
</dbReference>
<evidence type="ECO:0000256" key="1">
    <source>
        <dbReference type="ARBA" id="ARBA00023125"/>
    </source>
</evidence>